<organism evidence="11">
    <name type="scientific">Thiolapillus brandeum</name>
    <dbReference type="NCBI Taxonomy" id="1076588"/>
    <lineage>
        <taxon>Bacteria</taxon>
        <taxon>Pseudomonadati</taxon>
        <taxon>Pseudomonadota</taxon>
        <taxon>Gammaproteobacteria</taxon>
        <taxon>Chromatiales</taxon>
        <taxon>Sedimenticolaceae</taxon>
        <taxon>Thiolapillus</taxon>
    </lineage>
</organism>
<dbReference type="InterPro" id="IPR012001">
    <property type="entry name" value="Thiamin_PyroP_enz_TPP-bd_dom"/>
</dbReference>
<dbReference type="SUPFAM" id="SSF52518">
    <property type="entry name" value="Thiamin diphosphate-binding fold (THDP-binding)"/>
    <property type="match status" value="2"/>
</dbReference>
<sequence>MPQARTHARCALSMMDPGRIHLDSCQALLDGLVSAGVSQVVLSPGSRNTPLTLASVLHPQLQVQTVVDERSAAFFALGMAKQTGAAVALVCTSGTAVANWFPAVVEANRQQIPLILLSADRPWELQQCQSNQTIDQIKLFGGQVRAFHQLSTADPSQAALRRLHTLGRQLVKEASSPNAGPVHVNIPVREPLVPVDLPEPIQPVTVRKQFVPELLLTADDLQELAADMAGKKGVIVCGYGVSEAQVLQLAQQLACPVLADPLSGLRFASSETVISHYDLFLRKPDSPRQLEAEWILYFGGLPVSQALHAYLERQTEACQWWVDSAGRWMDRPGNAIETLQASKQALCEQLLALNMQPSDKHWLQEWRALEQRVEQQLQQQLLPLEAQVVRHALHALPDQSLLFIANSMSVRFMDAYSGVSNKGLLVHGNRGASGIDGNLSTLDGLACAYRGPGKVLGIVGDLAFFHDLNALALARDQDMIVLLLNNQGGGIFDFLPQHVLPEYEACWRTPVILDHQQLAGAFGIVHKRVQDVNAFAEAFSLALDNHGMQLIEIVIDSSLSNDLHRNIIGQWVEHKEHSS</sequence>
<dbReference type="Pfam" id="PF16582">
    <property type="entry name" value="TPP_enzyme_M_2"/>
    <property type="match status" value="1"/>
</dbReference>
<dbReference type="GO" id="GO:0070204">
    <property type="term" value="F:2-succinyl-5-enolpyruvyl-6-hydroxy-3-cyclohexene-1-carboxylic-acid synthase activity"/>
    <property type="evidence" value="ECO:0007669"/>
    <property type="project" value="UniProtKB-UniRule"/>
</dbReference>
<comment type="pathway">
    <text evidence="7">Quinol/quinone metabolism; menaquinone biosynthesis.</text>
</comment>
<feature type="domain" description="Thiamine pyrophosphate enzyme TPP-binding" evidence="8">
    <location>
        <begin position="445"/>
        <end position="553"/>
    </location>
</feature>
<keyword evidence="1 7" id="KW-0474">Menaquinone biosynthesis</keyword>
<dbReference type="Proteomes" id="UP000885822">
    <property type="component" value="Unassembled WGS sequence"/>
</dbReference>
<evidence type="ECO:0000256" key="4">
    <source>
        <dbReference type="ARBA" id="ARBA00022842"/>
    </source>
</evidence>
<dbReference type="GO" id="GO:0000287">
    <property type="term" value="F:magnesium ion binding"/>
    <property type="evidence" value="ECO:0007669"/>
    <property type="project" value="UniProtKB-UniRule"/>
</dbReference>
<dbReference type="EC" id="2.2.1.9" evidence="7"/>
<dbReference type="GO" id="GO:0009234">
    <property type="term" value="P:menaquinone biosynthetic process"/>
    <property type="evidence" value="ECO:0007669"/>
    <property type="project" value="UniProtKB-UniRule"/>
</dbReference>
<dbReference type="Pfam" id="PF02775">
    <property type="entry name" value="TPP_enzyme_C"/>
    <property type="match status" value="1"/>
</dbReference>
<evidence type="ECO:0000313" key="11">
    <source>
        <dbReference type="EMBL" id="HDK37687.1"/>
    </source>
</evidence>
<evidence type="ECO:0000256" key="1">
    <source>
        <dbReference type="ARBA" id="ARBA00022428"/>
    </source>
</evidence>
<dbReference type="CDD" id="cd07037">
    <property type="entry name" value="TPP_PYR_MenD"/>
    <property type="match status" value="1"/>
</dbReference>
<evidence type="ECO:0000259" key="8">
    <source>
        <dbReference type="Pfam" id="PF02775"/>
    </source>
</evidence>
<dbReference type="InterPro" id="IPR029035">
    <property type="entry name" value="DHS-like_NAD/FAD-binding_dom"/>
</dbReference>
<comment type="similarity">
    <text evidence="7">Belongs to the TPP enzyme family. MenD subfamily.</text>
</comment>
<comment type="catalytic activity">
    <reaction evidence="7">
        <text>isochorismate + 2-oxoglutarate + H(+) = 5-enolpyruvoyl-6-hydroxy-2-succinyl-cyclohex-3-ene-1-carboxylate + CO2</text>
        <dbReference type="Rhea" id="RHEA:25593"/>
        <dbReference type="ChEBI" id="CHEBI:15378"/>
        <dbReference type="ChEBI" id="CHEBI:16526"/>
        <dbReference type="ChEBI" id="CHEBI:16810"/>
        <dbReference type="ChEBI" id="CHEBI:29780"/>
        <dbReference type="ChEBI" id="CHEBI:58818"/>
        <dbReference type="EC" id="2.2.1.9"/>
    </reaction>
</comment>
<dbReference type="Gene3D" id="3.40.50.970">
    <property type="match status" value="2"/>
</dbReference>
<protein>
    <recommendedName>
        <fullName evidence="7">2-succinyl-5-enolpyruvyl-6-hydroxy-3-cyclohexene-1-carboxylate synthase</fullName>
        <shortName evidence="7">SEPHCHC synthase</shortName>
        <ecNumber evidence="7">2.2.1.9</ecNumber>
    </recommendedName>
    <alternativeName>
        <fullName evidence="7">Menaquinone biosynthesis protein MenD</fullName>
    </alternativeName>
</protein>
<evidence type="ECO:0000256" key="6">
    <source>
        <dbReference type="ARBA" id="ARBA00023211"/>
    </source>
</evidence>
<dbReference type="CDD" id="cd02009">
    <property type="entry name" value="TPP_SHCHC_synthase"/>
    <property type="match status" value="1"/>
</dbReference>
<evidence type="ECO:0000256" key="2">
    <source>
        <dbReference type="ARBA" id="ARBA00022679"/>
    </source>
</evidence>
<comment type="pathway">
    <text evidence="7">Quinol/quinone metabolism; 1,4-dihydroxy-2-naphthoate biosynthesis; 1,4-dihydroxy-2-naphthoate from chorismate: step 2/7.</text>
</comment>
<dbReference type="AlphaFoldDB" id="A0A831NT78"/>
<gene>
    <name evidence="7 11" type="primary">menD</name>
    <name evidence="11" type="ORF">ENG92_01545</name>
</gene>
<name>A0A831NT78_9GAMM</name>
<dbReference type="SUPFAM" id="SSF52467">
    <property type="entry name" value="DHS-like NAD/FAD-binding domain"/>
    <property type="match status" value="1"/>
</dbReference>
<keyword evidence="5 7" id="KW-0786">Thiamine pyrophosphate</keyword>
<dbReference type="Gene3D" id="3.40.50.1220">
    <property type="entry name" value="TPP-binding domain"/>
    <property type="match status" value="1"/>
</dbReference>
<accession>A0A831NT78</accession>
<reference evidence="11" key="1">
    <citation type="journal article" date="2020" name="mSystems">
        <title>Genome- and Community-Level Interaction Insights into Carbon Utilization and Element Cycling Functions of Hydrothermarchaeota in Hydrothermal Sediment.</title>
        <authorList>
            <person name="Zhou Z."/>
            <person name="Liu Y."/>
            <person name="Xu W."/>
            <person name="Pan J."/>
            <person name="Luo Z.H."/>
            <person name="Li M."/>
        </authorList>
    </citation>
    <scope>NUCLEOTIDE SEQUENCE [LARGE SCALE GENOMIC DNA]</scope>
    <source>
        <strain evidence="11">HyVt-26</strain>
    </source>
</reference>
<comment type="caution">
    <text evidence="11">The sequence shown here is derived from an EMBL/GenBank/DDBJ whole genome shotgun (WGS) entry which is preliminary data.</text>
</comment>
<dbReference type="PANTHER" id="PTHR42916:SF1">
    <property type="entry name" value="PROTEIN PHYLLO, CHLOROPLASTIC"/>
    <property type="match status" value="1"/>
</dbReference>
<proteinExistence type="inferred from homology"/>
<dbReference type="Pfam" id="PF02776">
    <property type="entry name" value="TPP_enzyme_N"/>
    <property type="match status" value="1"/>
</dbReference>
<comment type="cofactor">
    <cofactor evidence="7">
        <name>thiamine diphosphate</name>
        <dbReference type="ChEBI" id="CHEBI:58937"/>
    </cofactor>
    <text evidence="7">Binds 1 thiamine pyrophosphate per subunit.</text>
</comment>
<dbReference type="EMBL" id="DRCV01000069">
    <property type="protein sequence ID" value="HDK37687.1"/>
    <property type="molecule type" value="Genomic_DNA"/>
</dbReference>
<dbReference type="PIRSF" id="PIRSF004983">
    <property type="entry name" value="MenD"/>
    <property type="match status" value="1"/>
</dbReference>
<dbReference type="GO" id="GO:0030976">
    <property type="term" value="F:thiamine pyrophosphate binding"/>
    <property type="evidence" value="ECO:0007669"/>
    <property type="project" value="UniProtKB-UniRule"/>
</dbReference>
<dbReference type="InterPro" id="IPR011766">
    <property type="entry name" value="TPP_enzyme_TPP-bd"/>
</dbReference>
<dbReference type="InterPro" id="IPR004433">
    <property type="entry name" value="MenaQ_synth_MenD"/>
</dbReference>
<evidence type="ECO:0000259" key="10">
    <source>
        <dbReference type="Pfam" id="PF16582"/>
    </source>
</evidence>
<keyword evidence="2 7" id="KW-0808">Transferase</keyword>
<dbReference type="InterPro" id="IPR032264">
    <property type="entry name" value="MenD_middle"/>
</dbReference>
<dbReference type="InterPro" id="IPR029061">
    <property type="entry name" value="THDP-binding"/>
</dbReference>
<dbReference type="NCBIfam" id="TIGR00173">
    <property type="entry name" value="menD"/>
    <property type="match status" value="1"/>
</dbReference>
<comment type="subunit">
    <text evidence="7">Homodimer.</text>
</comment>
<evidence type="ECO:0000256" key="7">
    <source>
        <dbReference type="HAMAP-Rule" id="MF_01659"/>
    </source>
</evidence>
<dbReference type="UniPathway" id="UPA01057">
    <property type="reaction ID" value="UER00164"/>
</dbReference>
<feature type="domain" description="Thiamine pyrophosphate enzyme N-terminal TPP-binding" evidence="9">
    <location>
        <begin position="26"/>
        <end position="138"/>
    </location>
</feature>
<feature type="domain" description="Menaquinone biosynthesis protein MenD middle" evidence="10">
    <location>
        <begin position="226"/>
        <end position="404"/>
    </location>
</feature>
<comment type="function">
    <text evidence="7">Catalyzes the thiamine diphosphate-dependent decarboxylation of 2-oxoglutarate and the subsequent addition of the resulting succinic semialdehyde-thiamine pyrophosphate anion to isochorismate to yield 2-succinyl-5-enolpyruvyl-6-hydroxy-3-cyclohexene-1-carboxylate (SEPHCHC).</text>
</comment>
<keyword evidence="3 7" id="KW-0479">Metal-binding</keyword>
<evidence type="ECO:0000256" key="5">
    <source>
        <dbReference type="ARBA" id="ARBA00023052"/>
    </source>
</evidence>
<keyword evidence="4 7" id="KW-0460">Magnesium</keyword>
<dbReference type="GO" id="GO:0030145">
    <property type="term" value="F:manganese ion binding"/>
    <property type="evidence" value="ECO:0007669"/>
    <property type="project" value="UniProtKB-UniRule"/>
</dbReference>
<dbReference type="UniPathway" id="UPA00079"/>
<dbReference type="HAMAP" id="MF_01659">
    <property type="entry name" value="MenD"/>
    <property type="match status" value="1"/>
</dbReference>
<evidence type="ECO:0000256" key="3">
    <source>
        <dbReference type="ARBA" id="ARBA00022723"/>
    </source>
</evidence>
<keyword evidence="6 7" id="KW-0464">Manganese</keyword>
<comment type="cofactor">
    <cofactor evidence="7">
        <name>Mg(2+)</name>
        <dbReference type="ChEBI" id="CHEBI:18420"/>
    </cofactor>
    <cofactor evidence="7">
        <name>Mn(2+)</name>
        <dbReference type="ChEBI" id="CHEBI:29035"/>
    </cofactor>
</comment>
<evidence type="ECO:0000259" key="9">
    <source>
        <dbReference type="Pfam" id="PF02776"/>
    </source>
</evidence>
<dbReference type="PANTHER" id="PTHR42916">
    <property type="entry name" value="2-SUCCINYL-5-ENOLPYRUVYL-6-HYDROXY-3-CYCLOHEXENE-1-CARBOXYLATE SYNTHASE"/>
    <property type="match status" value="1"/>
</dbReference>